<evidence type="ECO:0000256" key="1">
    <source>
        <dbReference type="ARBA" id="ARBA00022741"/>
    </source>
</evidence>
<accession>A0A9D2SYH1</accession>
<dbReference type="InterPro" id="IPR041606">
    <property type="entry name" value="HydF_dimer"/>
</dbReference>
<reference evidence="6" key="2">
    <citation type="submission" date="2021-04" db="EMBL/GenBank/DDBJ databases">
        <authorList>
            <person name="Gilroy R."/>
        </authorList>
    </citation>
    <scope>NUCLEOTIDE SEQUENCE</scope>
    <source>
        <strain evidence="6">ChiGjej1B1-1692</strain>
    </source>
</reference>
<dbReference type="Pfam" id="PF18128">
    <property type="entry name" value="HydF_dimer"/>
    <property type="match status" value="1"/>
</dbReference>
<organism evidence="6 7">
    <name type="scientific">Candidatus Mediterraneibacter faecigallinarum</name>
    <dbReference type="NCBI Taxonomy" id="2838669"/>
    <lineage>
        <taxon>Bacteria</taxon>
        <taxon>Bacillati</taxon>
        <taxon>Bacillota</taxon>
        <taxon>Clostridia</taxon>
        <taxon>Lachnospirales</taxon>
        <taxon>Lachnospiraceae</taxon>
        <taxon>Mediterraneibacter</taxon>
    </lineage>
</organism>
<dbReference type="Proteomes" id="UP000823894">
    <property type="component" value="Unassembled WGS sequence"/>
</dbReference>
<proteinExistence type="predicted"/>
<feature type="domain" description="G" evidence="3">
    <location>
        <begin position="14"/>
        <end position="128"/>
    </location>
</feature>
<dbReference type="EMBL" id="DWWK01000196">
    <property type="protein sequence ID" value="HJC39747.1"/>
    <property type="molecule type" value="Genomic_DNA"/>
</dbReference>
<dbReference type="Gene3D" id="3.40.50.11420">
    <property type="match status" value="1"/>
</dbReference>
<dbReference type="AlphaFoldDB" id="A0A9D2SYH1"/>
<evidence type="ECO:0000259" key="5">
    <source>
        <dbReference type="Pfam" id="PF18133"/>
    </source>
</evidence>
<dbReference type="NCBIfam" id="TIGR00231">
    <property type="entry name" value="small_GTP"/>
    <property type="match status" value="1"/>
</dbReference>
<dbReference type="Pfam" id="PF01926">
    <property type="entry name" value="MMR_HSR1"/>
    <property type="match status" value="1"/>
</dbReference>
<dbReference type="InterPro" id="IPR040644">
    <property type="entry name" value="HydF_tetramer"/>
</dbReference>
<dbReference type="Gene3D" id="3.40.50.11410">
    <property type="match status" value="1"/>
</dbReference>
<dbReference type="GO" id="GO:0002098">
    <property type="term" value="P:tRNA wobble uridine modification"/>
    <property type="evidence" value="ECO:0007669"/>
    <property type="project" value="TreeGrafter"/>
</dbReference>
<dbReference type="PANTHER" id="PTHR42714">
    <property type="entry name" value="TRNA MODIFICATION GTPASE GTPBP3"/>
    <property type="match status" value="1"/>
</dbReference>
<evidence type="ECO:0000313" key="6">
    <source>
        <dbReference type="EMBL" id="HJC39747.1"/>
    </source>
</evidence>
<dbReference type="GO" id="GO:0030488">
    <property type="term" value="P:tRNA methylation"/>
    <property type="evidence" value="ECO:0007669"/>
    <property type="project" value="TreeGrafter"/>
</dbReference>
<name>A0A9D2SYH1_9FIRM</name>
<dbReference type="InterPro" id="IPR027417">
    <property type="entry name" value="P-loop_NTPase"/>
</dbReference>
<dbReference type="Pfam" id="PF18133">
    <property type="entry name" value="HydF_tetramer"/>
    <property type="match status" value="1"/>
</dbReference>
<dbReference type="PANTHER" id="PTHR42714:SF6">
    <property type="entry name" value="TRANSLATION INITIATION FACTOR IF-2"/>
    <property type="match status" value="1"/>
</dbReference>
<dbReference type="GO" id="GO:0005525">
    <property type="term" value="F:GTP binding"/>
    <property type="evidence" value="ECO:0007669"/>
    <property type="project" value="UniProtKB-KW"/>
</dbReference>
<comment type="caution">
    <text evidence="6">The sequence shown here is derived from an EMBL/GenBank/DDBJ whole genome shotgun (WGS) entry which is preliminary data.</text>
</comment>
<reference evidence="6" key="1">
    <citation type="journal article" date="2021" name="PeerJ">
        <title>Extensive microbial diversity within the chicken gut microbiome revealed by metagenomics and culture.</title>
        <authorList>
            <person name="Gilroy R."/>
            <person name="Ravi A."/>
            <person name="Getino M."/>
            <person name="Pursley I."/>
            <person name="Horton D.L."/>
            <person name="Alikhan N.F."/>
            <person name="Baker D."/>
            <person name="Gharbi K."/>
            <person name="Hall N."/>
            <person name="Watson M."/>
            <person name="Adriaenssens E.M."/>
            <person name="Foster-Nyarko E."/>
            <person name="Jarju S."/>
            <person name="Secka A."/>
            <person name="Antonio M."/>
            <person name="Oren A."/>
            <person name="Chaudhuri R.R."/>
            <person name="La Ragione R."/>
            <person name="Hildebrand F."/>
            <person name="Pallen M.J."/>
        </authorList>
    </citation>
    <scope>NUCLEOTIDE SEQUENCE</scope>
    <source>
        <strain evidence="6">ChiGjej1B1-1692</strain>
    </source>
</reference>
<keyword evidence="1" id="KW-0547">Nucleotide-binding</keyword>
<dbReference type="InterPro" id="IPR006073">
    <property type="entry name" value="GTP-bd"/>
</dbReference>
<protein>
    <submittedName>
        <fullName evidence="6">[FeFe] hydrogenase H-cluster maturation GTPase HydF</fullName>
    </submittedName>
</protein>
<gene>
    <name evidence="6" type="primary">hydF</name>
    <name evidence="6" type="ORF">H9757_11945</name>
</gene>
<keyword evidence="2" id="KW-0342">GTP-binding</keyword>
<feature type="domain" description="Hydrogen maturase F tetramerization" evidence="5">
    <location>
        <begin position="284"/>
        <end position="400"/>
    </location>
</feature>
<dbReference type="GO" id="GO:0005737">
    <property type="term" value="C:cytoplasm"/>
    <property type="evidence" value="ECO:0007669"/>
    <property type="project" value="TreeGrafter"/>
</dbReference>
<dbReference type="Gene3D" id="3.40.50.300">
    <property type="entry name" value="P-loop containing nucleotide triphosphate hydrolases"/>
    <property type="match status" value="1"/>
</dbReference>
<evidence type="ECO:0000256" key="2">
    <source>
        <dbReference type="ARBA" id="ARBA00023134"/>
    </source>
</evidence>
<dbReference type="SUPFAM" id="SSF52540">
    <property type="entry name" value="P-loop containing nucleoside triphosphate hydrolases"/>
    <property type="match status" value="1"/>
</dbReference>
<dbReference type="InterPro" id="IPR023873">
    <property type="entry name" value="FeFe-hyd_GTPase_HydF"/>
</dbReference>
<dbReference type="NCBIfam" id="TIGR03918">
    <property type="entry name" value="GTP_HydF"/>
    <property type="match status" value="1"/>
</dbReference>
<dbReference type="InterPro" id="IPR005225">
    <property type="entry name" value="Small_GTP-bd"/>
</dbReference>
<feature type="domain" description="Hydrogen maturase F dimerization" evidence="4">
    <location>
        <begin position="182"/>
        <end position="280"/>
    </location>
</feature>
<sequence>MSMNQTPMSERVHIGFFGKRNAGKSSVMNAVTGQDIAVVSDVMGTTTDPVYKSMELLPLGPVVMMDTPGIDDEGELGALRVRKSYQVLNKTDVAVLVIDATAGISPEDEALLERIRRKKIPYLVVMNKIDLTAEEKGRQIREKLGLSESRFVPVSASDGSGIRELKEKIAAAARAEEPEKYIVRDLVSPSDFVILVVPIDKAAPKGRLILPQQQTIRDLLDGNAVSVVVKETELGQTLGQLGKKPALVITDSQAFGQVSRDVPEHILLTSFSILFARYKGNLESAVKGVTALDRLEDGDTILISEGCTHHRQCDDIGTVKIPKWIREYTGKEIRIETTSGTEFPDELGKYRLIVHCGGCMLNEREMKYRLSCAQDQGVPMTNYGILIAYVKGILKRSVEVFPEIESLLDAAGK</sequence>
<evidence type="ECO:0000259" key="3">
    <source>
        <dbReference type="Pfam" id="PF01926"/>
    </source>
</evidence>
<evidence type="ECO:0000259" key="4">
    <source>
        <dbReference type="Pfam" id="PF18128"/>
    </source>
</evidence>
<evidence type="ECO:0000313" key="7">
    <source>
        <dbReference type="Proteomes" id="UP000823894"/>
    </source>
</evidence>
<dbReference type="CDD" id="cd00880">
    <property type="entry name" value="Era_like"/>
    <property type="match status" value="1"/>
</dbReference>